<comment type="caution">
    <text evidence="2">The sequence shown here is derived from an EMBL/GenBank/DDBJ whole genome shotgun (WGS) entry which is preliminary data.</text>
</comment>
<proteinExistence type="predicted"/>
<protein>
    <submittedName>
        <fullName evidence="2">Uncharacterized protein</fullName>
    </submittedName>
</protein>
<name>A0A9W8PVT9_9HYPO</name>
<feature type="compositionally biased region" description="Polar residues" evidence="1">
    <location>
        <begin position="10"/>
        <end position="30"/>
    </location>
</feature>
<keyword evidence="3" id="KW-1185">Reference proteome</keyword>
<evidence type="ECO:0000256" key="1">
    <source>
        <dbReference type="SAM" id="MobiDB-lite"/>
    </source>
</evidence>
<accession>A0A9W8PVT9</accession>
<dbReference type="AlphaFoldDB" id="A0A9W8PVT9"/>
<dbReference type="EMBL" id="JAPDHF010000005">
    <property type="protein sequence ID" value="KAJ4017639.1"/>
    <property type="molecule type" value="Genomic_DNA"/>
</dbReference>
<evidence type="ECO:0000313" key="3">
    <source>
        <dbReference type="Proteomes" id="UP001152130"/>
    </source>
</evidence>
<reference evidence="2" key="1">
    <citation type="submission" date="2022-10" db="EMBL/GenBank/DDBJ databases">
        <title>Fusarium specimens isolated from Avocado Roots.</title>
        <authorList>
            <person name="Stajich J."/>
            <person name="Roper C."/>
            <person name="Heimlech-Rivalta G."/>
        </authorList>
    </citation>
    <scope>NUCLEOTIDE SEQUENCE</scope>
    <source>
        <strain evidence="2">CF00143</strain>
    </source>
</reference>
<dbReference type="OrthoDB" id="5088255at2759"/>
<dbReference type="Proteomes" id="UP001152130">
    <property type="component" value="Unassembled WGS sequence"/>
</dbReference>
<gene>
    <name evidence="2" type="ORF">NW766_003704</name>
</gene>
<evidence type="ECO:0000313" key="2">
    <source>
        <dbReference type="EMBL" id="KAJ4017639.1"/>
    </source>
</evidence>
<organism evidence="2 3">
    <name type="scientific">Fusarium irregulare</name>
    <dbReference type="NCBI Taxonomy" id="2494466"/>
    <lineage>
        <taxon>Eukaryota</taxon>
        <taxon>Fungi</taxon>
        <taxon>Dikarya</taxon>
        <taxon>Ascomycota</taxon>
        <taxon>Pezizomycotina</taxon>
        <taxon>Sordariomycetes</taxon>
        <taxon>Hypocreomycetidae</taxon>
        <taxon>Hypocreales</taxon>
        <taxon>Nectriaceae</taxon>
        <taxon>Fusarium</taxon>
        <taxon>Fusarium incarnatum-equiseti species complex</taxon>
    </lineage>
</organism>
<sequence>MEFKNDSATHSETGSQKQEPMSMTEGSGTTQTHFDVITARYRAAWPELRSNRGVEVSRAPLSISIVPYVSAIEEKAREILSRYQIKFKDEDEDEVEVQLVDEGNCTERIATLRITAPWSVDKQEDWKNAVHDMVEVIYNISQEAKFDHKKVHVDMKDPKLTKWIYCDPVEESFCSTAEWGTIRRLVRQRLDAFKATRGEVSVVTLSRYGVSEQTEENPVTIFIGCFKDSDETGWLEVIDDIQKNIAEHGWTDVYIHMEHSWAECYGGLYD</sequence>
<feature type="region of interest" description="Disordered" evidence="1">
    <location>
        <begin position="1"/>
        <end position="30"/>
    </location>
</feature>